<dbReference type="InterPro" id="IPR018330">
    <property type="entry name" value="RecT_fam"/>
</dbReference>
<dbReference type="GO" id="GO:0006259">
    <property type="term" value="P:DNA metabolic process"/>
    <property type="evidence" value="ECO:0007669"/>
    <property type="project" value="InterPro"/>
</dbReference>
<dbReference type="GO" id="GO:0003677">
    <property type="term" value="F:DNA binding"/>
    <property type="evidence" value="ECO:0007669"/>
    <property type="project" value="InterPro"/>
</dbReference>
<proteinExistence type="predicted"/>
<reference evidence="3" key="1">
    <citation type="submission" date="2020-07" db="EMBL/GenBank/DDBJ databases">
        <title>Complete genome sequencing of Clostridia bacterium strain 12CBH8.</title>
        <authorList>
            <person name="Sakamoto M."/>
            <person name="Murakami T."/>
            <person name="Mori H."/>
        </authorList>
    </citation>
    <scope>NUCLEOTIDE SEQUENCE [LARGE SCALE GENOMIC DNA]</scope>
    <source>
        <strain evidence="3">12CBH8</strain>
    </source>
</reference>
<evidence type="ECO:0000256" key="1">
    <source>
        <dbReference type="SAM" id="MobiDB-lite"/>
    </source>
</evidence>
<dbReference type="KEGG" id="sman:C12CBH8_14710"/>
<accession>A0A7I8D4X2</accession>
<organism evidence="2 3">
    <name type="scientific">Solibaculum mannosilyticum</name>
    <dbReference type="NCBI Taxonomy" id="2780922"/>
    <lineage>
        <taxon>Bacteria</taxon>
        <taxon>Bacillati</taxon>
        <taxon>Bacillota</taxon>
        <taxon>Clostridia</taxon>
        <taxon>Eubacteriales</taxon>
        <taxon>Oscillospiraceae</taxon>
        <taxon>Solibaculum</taxon>
    </lineage>
</organism>
<evidence type="ECO:0008006" key="4">
    <source>
        <dbReference type="Google" id="ProtNLM"/>
    </source>
</evidence>
<sequence>MGKIQTALQARETETVQAANPASKSVTAMLNSMLDSDGYRRRFDELLGRRAPQFISSIISLVNADANLQRAFYEAPVTIIQAALKAATYDLPIDPALGYAYIIPFNNGSKQPDGSWINRMEASFILGYKGMNQLALRTGAYKTINVLDIREGELKSYNRLTEEIQFEFIEDEEERDKLPIIGWAGYFRLINGTEKTIYMTRKQIETHEQKHRKGRNMSKGWRDNFDEMAAKTVFRRLIGKWGLMSIDYQHADASTLAAADAIATGQFDDDDQIPSSAIEIDQETGEVIETSKEGESQDEQLSL</sequence>
<dbReference type="EMBL" id="AP023321">
    <property type="protein sequence ID" value="BCI60832.1"/>
    <property type="molecule type" value="Genomic_DNA"/>
</dbReference>
<gene>
    <name evidence="2" type="primary">yqaK</name>
    <name evidence="2" type="ORF">C12CBH8_14710</name>
</gene>
<dbReference type="InterPro" id="IPR004590">
    <property type="entry name" value="ssDNA_annealing_RecT"/>
</dbReference>
<dbReference type="Pfam" id="PF03837">
    <property type="entry name" value="RecT"/>
    <property type="match status" value="1"/>
</dbReference>
<dbReference type="RefSeq" id="WP_159461175.1">
    <property type="nucleotide sequence ID" value="NZ_AP023321.1"/>
</dbReference>
<dbReference type="Proteomes" id="UP000593890">
    <property type="component" value="Chromosome"/>
</dbReference>
<keyword evidence="3" id="KW-1185">Reference proteome</keyword>
<evidence type="ECO:0000313" key="3">
    <source>
        <dbReference type="Proteomes" id="UP000593890"/>
    </source>
</evidence>
<evidence type="ECO:0000313" key="2">
    <source>
        <dbReference type="EMBL" id="BCI60832.1"/>
    </source>
</evidence>
<protein>
    <recommendedName>
        <fullName evidence="4">Recombinase RecT</fullName>
    </recommendedName>
</protein>
<name>A0A7I8D4X2_9FIRM</name>
<dbReference type="AlphaFoldDB" id="A0A7I8D4X2"/>
<dbReference type="NCBIfam" id="TIGR00616">
    <property type="entry name" value="rect"/>
    <property type="match status" value="1"/>
</dbReference>
<feature type="region of interest" description="Disordered" evidence="1">
    <location>
        <begin position="283"/>
        <end position="303"/>
    </location>
</feature>